<dbReference type="InterPro" id="IPR023347">
    <property type="entry name" value="Lysozyme_dom_sf"/>
</dbReference>
<dbReference type="GO" id="GO:0031640">
    <property type="term" value="P:killing of cells of another organism"/>
    <property type="evidence" value="ECO:0007669"/>
    <property type="project" value="UniProtKB-KW"/>
</dbReference>
<reference evidence="7" key="1">
    <citation type="journal article" date="2020" name="Stud. Mycol.">
        <title>101 Dothideomycetes genomes: a test case for predicting lifestyles and emergence of pathogens.</title>
        <authorList>
            <person name="Haridas S."/>
            <person name="Albert R."/>
            <person name="Binder M."/>
            <person name="Bloem J."/>
            <person name="Labutti K."/>
            <person name="Salamov A."/>
            <person name="Andreopoulos B."/>
            <person name="Baker S."/>
            <person name="Barry K."/>
            <person name="Bills G."/>
            <person name="Bluhm B."/>
            <person name="Cannon C."/>
            <person name="Castanera R."/>
            <person name="Culley D."/>
            <person name="Daum C."/>
            <person name="Ezra D."/>
            <person name="Gonzalez J."/>
            <person name="Henrissat B."/>
            <person name="Kuo A."/>
            <person name="Liang C."/>
            <person name="Lipzen A."/>
            <person name="Lutzoni F."/>
            <person name="Magnuson J."/>
            <person name="Mondo S."/>
            <person name="Nolan M."/>
            <person name="Ohm R."/>
            <person name="Pangilinan J."/>
            <person name="Park H.-J."/>
            <person name="Ramirez L."/>
            <person name="Alfaro M."/>
            <person name="Sun H."/>
            <person name="Tritt A."/>
            <person name="Yoshinaga Y."/>
            <person name="Zwiers L.-H."/>
            <person name="Turgeon B."/>
            <person name="Goodwin S."/>
            <person name="Spatafora J."/>
            <person name="Crous P."/>
            <person name="Grigoriev I."/>
        </authorList>
    </citation>
    <scope>NUCLEOTIDE SEQUENCE</scope>
    <source>
        <strain evidence="7">CBS 122367</strain>
    </source>
</reference>
<sequence length="185" mass="19526">MQALQIPRIGSFSDTKVARACTGPTVNADTVALIKEFEGFVKSPAPDPIGLPTVGYGHLCQTSGCSEVPYSFPLTESTATKLLMEDLKRFQQAITLDTASSVVLNANMYGALVSWAFNVGTGNEKSSTLIKRLNAGEDELTVIAEELPKWNKAGGNVLPGLVRRRAAEVALAKKATSVGALPACS</sequence>
<protein>
    <submittedName>
        <fullName evidence="7">Glycoside hydrolase family 24 protein</fullName>
    </submittedName>
</protein>
<dbReference type="InterPro" id="IPR002196">
    <property type="entry name" value="Glyco_hydro_24"/>
</dbReference>
<comment type="catalytic activity">
    <reaction evidence="1">
        <text>Hydrolysis of (1-&gt;4)-beta-linkages between N-acetylmuramic acid and N-acetyl-D-glucosamine residues in a peptidoglycan and between N-acetyl-D-glucosamine residues in chitodextrins.</text>
        <dbReference type="EC" id="3.2.1.17"/>
    </reaction>
</comment>
<dbReference type="OrthoDB" id="5358886at2759"/>
<dbReference type="InterPro" id="IPR023346">
    <property type="entry name" value="Lysozyme-like_dom_sf"/>
</dbReference>
<dbReference type="SUPFAM" id="SSF53955">
    <property type="entry name" value="Lysozyme-like"/>
    <property type="match status" value="1"/>
</dbReference>
<dbReference type="EMBL" id="MU005580">
    <property type="protein sequence ID" value="KAF2684872.1"/>
    <property type="molecule type" value="Genomic_DNA"/>
</dbReference>
<organism evidence="7 8">
    <name type="scientific">Lentithecium fluviatile CBS 122367</name>
    <dbReference type="NCBI Taxonomy" id="1168545"/>
    <lineage>
        <taxon>Eukaryota</taxon>
        <taxon>Fungi</taxon>
        <taxon>Dikarya</taxon>
        <taxon>Ascomycota</taxon>
        <taxon>Pezizomycotina</taxon>
        <taxon>Dothideomycetes</taxon>
        <taxon>Pleosporomycetidae</taxon>
        <taxon>Pleosporales</taxon>
        <taxon>Massarineae</taxon>
        <taxon>Lentitheciaceae</taxon>
        <taxon>Lentithecium</taxon>
    </lineage>
</organism>
<evidence type="ECO:0000313" key="8">
    <source>
        <dbReference type="Proteomes" id="UP000799291"/>
    </source>
</evidence>
<dbReference type="InterPro" id="IPR051018">
    <property type="entry name" value="Bacteriophage_GH24"/>
</dbReference>
<name>A0A6G1J2Y6_9PLEO</name>
<dbReference type="CDD" id="cd00737">
    <property type="entry name" value="lyz_endolysin_autolysin"/>
    <property type="match status" value="1"/>
</dbReference>
<evidence type="ECO:0000256" key="3">
    <source>
        <dbReference type="ARBA" id="ARBA00022638"/>
    </source>
</evidence>
<evidence type="ECO:0000256" key="1">
    <source>
        <dbReference type="ARBA" id="ARBA00000632"/>
    </source>
</evidence>
<keyword evidence="8" id="KW-1185">Reference proteome</keyword>
<evidence type="ECO:0000256" key="5">
    <source>
        <dbReference type="ARBA" id="ARBA00023200"/>
    </source>
</evidence>
<evidence type="ECO:0000313" key="7">
    <source>
        <dbReference type="EMBL" id="KAF2684872.1"/>
    </source>
</evidence>
<keyword evidence="2" id="KW-0929">Antimicrobial</keyword>
<dbReference type="GO" id="GO:0003796">
    <property type="term" value="F:lysozyme activity"/>
    <property type="evidence" value="ECO:0007669"/>
    <property type="project" value="UniProtKB-EC"/>
</dbReference>
<evidence type="ECO:0000256" key="4">
    <source>
        <dbReference type="ARBA" id="ARBA00022801"/>
    </source>
</evidence>
<dbReference type="Pfam" id="PF00959">
    <property type="entry name" value="Phage_lysozyme"/>
    <property type="match status" value="1"/>
</dbReference>
<dbReference type="GO" id="GO:0009253">
    <property type="term" value="P:peptidoglycan catabolic process"/>
    <property type="evidence" value="ECO:0007669"/>
    <property type="project" value="InterPro"/>
</dbReference>
<dbReference type="InterPro" id="IPR033907">
    <property type="entry name" value="Endolysin_autolysin"/>
</dbReference>
<keyword evidence="6" id="KW-0326">Glycosidase</keyword>
<dbReference type="Gene3D" id="1.10.530.40">
    <property type="match status" value="1"/>
</dbReference>
<dbReference type="AlphaFoldDB" id="A0A6G1J2Y6"/>
<keyword evidence="5" id="KW-1035">Host cytoplasm</keyword>
<accession>A0A6G1J2Y6</accession>
<proteinExistence type="inferred from homology"/>
<keyword evidence="3" id="KW-0081">Bacteriolytic enzyme</keyword>
<evidence type="ECO:0000256" key="6">
    <source>
        <dbReference type="ARBA" id="ARBA00023295"/>
    </source>
</evidence>
<dbReference type="PANTHER" id="PTHR38107">
    <property type="match status" value="1"/>
</dbReference>
<dbReference type="Proteomes" id="UP000799291">
    <property type="component" value="Unassembled WGS sequence"/>
</dbReference>
<dbReference type="HAMAP" id="MF_04110">
    <property type="entry name" value="ENDOLYSIN_T4"/>
    <property type="match status" value="1"/>
</dbReference>
<dbReference type="InterPro" id="IPR034690">
    <property type="entry name" value="Endolysin_T4_type"/>
</dbReference>
<dbReference type="GO" id="GO:0042742">
    <property type="term" value="P:defense response to bacterium"/>
    <property type="evidence" value="ECO:0007669"/>
    <property type="project" value="UniProtKB-KW"/>
</dbReference>
<keyword evidence="4 7" id="KW-0378">Hydrolase</keyword>
<dbReference type="PANTHER" id="PTHR38107:SF3">
    <property type="entry name" value="LYSOZYME RRRD-RELATED"/>
    <property type="match status" value="1"/>
</dbReference>
<evidence type="ECO:0000256" key="2">
    <source>
        <dbReference type="ARBA" id="ARBA00022529"/>
    </source>
</evidence>
<gene>
    <name evidence="7" type="ORF">K458DRAFT_477538</name>
</gene>
<dbReference type="GO" id="GO:0016998">
    <property type="term" value="P:cell wall macromolecule catabolic process"/>
    <property type="evidence" value="ECO:0007669"/>
    <property type="project" value="InterPro"/>
</dbReference>